<dbReference type="GO" id="GO:0030422">
    <property type="term" value="P:siRNA processing"/>
    <property type="evidence" value="ECO:0007669"/>
    <property type="project" value="TreeGrafter"/>
</dbReference>
<dbReference type="Proteomes" id="UP001233999">
    <property type="component" value="Unassembled WGS sequence"/>
</dbReference>
<proteinExistence type="predicted"/>
<evidence type="ECO:0000313" key="5">
    <source>
        <dbReference type="Proteomes" id="UP001233999"/>
    </source>
</evidence>
<dbReference type="PROSITE" id="PS50137">
    <property type="entry name" value="DS_RBD"/>
    <property type="match status" value="2"/>
</dbReference>
<sequence>MCIRRGNPPQYDLIHDGGGTHEAIFKYRVQVDDVTAIGSGRSKKEAKHDAARNMLQRLREDHTSTPEPMVEEIMEVGDVMSPYKDNFTGNAIGALQELCMVNEIQLPKYELIGDEGPPHAKQFTIKCRVSKLTETAVARTKKQAKQSAANKMLNLLQSSLADVLSMTAVEKTDVSEKDSLEQISDIAVNKYKEFGTHINRTKTVIGQKISEYHLMLRSLKSDLLDKVKEDDSEVIEELNTDPVDLLNRLLTELNIDSELDTSVKTKDANCHAGILASSKGNQSHLVFLSMTTSPEAVLFGMGSSEFEARMTVAQKAIEYLKLMNI</sequence>
<dbReference type="GO" id="GO:0035197">
    <property type="term" value="F:siRNA binding"/>
    <property type="evidence" value="ECO:0007669"/>
    <property type="project" value="TreeGrafter"/>
</dbReference>
<protein>
    <recommendedName>
        <fullName evidence="3">DRBM domain-containing protein</fullName>
    </recommendedName>
</protein>
<evidence type="ECO:0000259" key="3">
    <source>
        <dbReference type="PROSITE" id="PS50137"/>
    </source>
</evidence>
<name>A0AAD8A7X6_DIPPU</name>
<dbReference type="Pfam" id="PF00035">
    <property type="entry name" value="dsrm"/>
    <property type="match status" value="2"/>
</dbReference>
<keyword evidence="1 2" id="KW-0694">RNA-binding</keyword>
<feature type="domain" description="DRBM" evidence="3">
    <location>
        <begin position="90"/>
        <end position="158"/>
    </location>
</feature>
<reference evidence="4" key="1">
    <citation type="journal article" date="2023" name="IScience">
        <title>Live-bearing cockroach genome reveals convergent evolutionary mechanisms linked to viviparity in insects and beyond.</title>
        <authorList>
            <person name="Fouks B."/>
            <person name="Harrison M.C."/>
            <person name="Mikhailova A.A."/>
            <person name="Marchal E."/>
            <person name="English S."/>
            <person name="Carruthers M."/>
            <person name="Jennings E.C."/>
            <person name="Chiamaka E.L."/>
            <person name="Frigard R.A."/>
            <person name="Pippel M."/>
            <person name="Attardo G.M."/>
            <person name="Benoit J.B."/>
            <person name="Bornberg-Bauer E."/>
            <person name="Tobe S.S."/>
        </authorList>
    </citation>
    <scope>NUCLEOTIDE SEQUENCE</scope>
    <source>
        <strain evidence="4">Stay&amp;Tobe</strain>
    </source>
</reference>
<organism evidence="4 5">
    <name type="scientific">Diploptera punctata</name>
    <name type="common">Pacific beetle cockroach</name>
    <dbReference type="NCBI Taxonomy" id="6984"/>
    <lineage>
        <taxon>Eukaryota</taxon>
        <taxon>Metazoa</taxon>
        <taxon>Ecdysozoa</taxon>
        <taxon>Arthropoda</taxon>
        <taxon>Hexapoda</taxon>
        <taxon>Insecta</taxon>
        <taxon>Pterygota</taxon>
        <taxon>Neoptera</taxon>
        <taxon>Polyneoptera</taxon>
        <taxon>Dictyoptera</taxon>
        <taxon>Blattodea</taxon>
        <taxon>Blaberoidea</taxon>
        <taxon>Blaberidae</taxon>
        <taxon>Diplopterinae</taxon>
        <taxon>Diploptera</taxon>
    </lineage>
</organism>
<dbReference type="InterPro" id="IPR051247">
    <property type="entry name" value="RLC_Component"/>
</dbReference>
<dbReference type="EMBL" id="JASPKZ010003794">
    <property type="protein sequence ID" value="KAJ9592988.1"/>
    <property type="molecule type" value="Genomic_DNA"/>
</dbReference>
<gene>
    <name evidence="4" type="ORF">L9F63_015358</name>
</gene>
<dbReference type="SUPFAM" id="SSF54768">
    <property type="entry name" value="dsRNA-binding domain-like"/>
    <property type="match status" value="2"/>
</dbReference>
<evidence type="ECO:0000256" key="1">
    <source>
        <dbReference type="ARBA" id="ARBA00022884"/>
    </source>
</evidence>
<dbReference type="PANTHER" id="PTHR46205">
    <property type="entry name" value="LOQUACIOUS, ISOFORM B"/>
    <property type="match status" value="1"/>
</dbReference>
<feature type="domain" description="DRBM" evidence="3">
    <location>
        <begin position="1"/>
        <end position="60"/>
    </location>
</feature>
<dbReference type="GO" id="GO:0016442">
    <property type="term" value="C:RISC complex"/>
    <property type="evidence" value="ECO:0007669"/>
    <property type="project" value="TreeGrafter"/>
</dbReference>
<reference evidence="4" key="2">
    <citation type="submission" date="2023-05" db="EMBL/GenBank/DDBJ databases">
        <authorList>
            <person name="Fouks B."/>
        </authorList>
    </citation>
    <scope>NUCLEOTIDE SEQUENCE</scope>
    <source>
        <strain evidence="4">Stay&amp;Tobe</strain>
        <tissue evidence="4">Testes</tissue>
    </source>
</reference>
<dbReference type="CDD" id="cd19862">
    <property type="entry name" value="DSRM_PRKRA-like_rpt1"/>
    <property type="match status" value="1"/>
</dbReference>
<dbReference type="GO" id="GO:0005737">
    <property type="term" value="C:cytoplasm"/>
    <property type="evidence" value="ECO:0007669"/>
    <property type="project" value="TreeGrafter"/>
</dbReference>
<dbReference type="AlphaFoldDB" id="A0AAD8A7X6"/>
<dbReference type="GO" id="GO:0005634">
    <property type="term" value="C:nucleus"/>
    <property type="evidence" value="ECO:0007669"/>
    <property type="project" value="TreeGrafter"/>
</dbReference>
<accession>A0AAD8A7X6</accession>
<keyword evidence="5" id="KW-1185">Reference proteome</keyword>
<evidence type="ECO:0000256" key="2">
    <source>
        <dbReference type="PROSITE-ProRule" id="PRU00266"/>
    </source>
</evidence>
<dbReference type="SMART" id="SM00358">
    <property type="entry name" value="DSRM"/>
    <property type="match status" value="2"/>
</dbReference>
<comment type="caution">
    <text evidence="4">The sequence shown here is derived from an EMBL/GenBank/DDBJ whole genome shotgun (WGS) entry which is preliminary data.</text>
</comment>
<dbReference type="GO" id="GO:0070578">
    <property type="term" value="C:RISC-loading complex"/>
    <property type="evidence" value="ECO:0007669"/>
    <property type="project" value="TreeGrafter"/>
</dbReference>
<dbReference type="GO" id="GO:0003725">
    <property type="term" value="F:double-stranded RNA binding"/>
    <property type="evidence" value="ECO:0007669"/>
    <property type="project" value="TreeGrafter"/>
</dbReference>
<evidence type="ECO:0000313" key="4">
    <source>
        <dbReference type="EMBL" id="KAJ9592988.1"/>
    </source>
</evidence>
<dbReference type="InterPro" id="IPR014720">
    <property type="entry name" value="dsRBD_dom"/>
</dbReference>
<dbReference type="Gene3D" id="3.30.160.20">
    <property type="match status" value="3"/>
</dbReference>
<dbReference type="GO" id="GO:0070920">
    <property type="term" value="P:regulation of regulatory ncRNA processing"/>
    <property type="evidence" value="ECO:0007669"/>
    <property type="project" value="TreeGrafter"/>
</dbReference>
<dbReference type="PANTHER" id="PTHR46205:SF3">
    <property type="entry name" value="LOQUACIOUS, ISOFORM B"/>
    <property type="match status" value="1"/>
</dbReference>